<proteinExistence type="predicted"/>
<gene>
    <name evidence="1" type="ORF">U27_00284</name>
</gene>
<dbReference type="AlphaFoldDB" id="A0A081C738"/>
<organism evidence="1">
    <name type="scientific">Vecturithrix granuli</name>
    <dbReference type="NCBI Taxonomy" id="1499967"/>
    <lineage>
        <taxon>Bacteria</taxon>
        <taxon>Candidatus Moduliflexota</taxon>
        <taxon>Candidatus Vecturitrichia</taxon>
        <taxon>Candidatus Vecturitrichales</taxon>
        <taxon>Candidatus Vecturitrichaceae</taxon>
        <taxon>Candidatus Vecturithrix</taxon>
    </lineage>
</organism>
<evidence type="ECO:0000313" key="2">
    <source>
        <dbReference type="Proteomes" id="UP000030661"/>
    </source>
</evidence>
<dbReference type="HOGENOM" id="CLU_3022687_0_0_0"/>
<accession>A0A081C738</accession>
<sequence>MTYMIRVLDILFFVSYSRFLRTNSDLPVISSVSPSVIASQEIPEKTGIFEKVLEI</sequence>
<reference evidence="1" key="1">
    <citation type="journal article" date="2015" name="PeerJ">
        <title>First genomic representation of candidate bacterial phylum KSB3 points to enhanced environmental sensing as a trigger of wastewater bulking.</title>
        <authorList>
            <person name="Sekiguchi Y."/>
            <person name="Ohashi A."/>
            <person name="Parks D.H."/>
            <person name="Yamauchi T."/>
            <person name="Tyson G.W."/>
            <person name="Hugenholtz P."/>
        </authorList>
    </citation>
    <scope>NUCLEOTIDE SEQUENCE [LARGE SCALE GENOMIC DNA]</scope>
</reference>
<evidence type="ECO:0000313" key="1">
    <source>
        <dbReference type="EMBL" id="GAK60393.1"/>
    </source>
</evidence>
<protein>
    <submittedName>
        <fullName evidence="1">Uncharacterized protein</fullName>
    </submittedName>
</protein>
<keyword evidence="2" id="KW-1185">Reference proteome</keyword>
<dbReference type="Proteomes" id="UP000030661">
    <property type="component" value="Unassembled WGS sequence"/>
</dbReference>
<dbReference type="EMBL" id="DF820473">
    <property type="protein sequence ID" value="GAK60393.1"/>
    <property type="molecule type" value="Genomic_DNA"/>
</dbReference>
<name>A0A081C738_VECG1</name>